<dbReference type="AlphaFoldDB" id="A0A6S6QZ61"/>
<evidence type="ECO:0000313" key="2">
    <source>
        <dbReference type="Proteomes" id="UP000515561"/>
    </source>
</evidence>
<evidence type="ECO:0000313" key="1">
    <source>
        <dbReference type="EMBL" id="BCJ95056.1"/>
    </source>
</evidence>
<dbReference type="RefSeq" id="WP_184088430.1">
    <property type="nucleotide sequence ID" value="NZ_AP023367.1"/>
</dbReference>
<proteinExistence type="predicted"/>
<organism evidence="1 2">
    <name type="scientific">Anaerocolumna cellulosilytica</name>
    <dbReference type="NCBI Taxonomy" id="433286"/>
    <lineage>
        <taxon>Bacteria</taxon>
        <taxon>Bacillati</taxon>
        <taxon>Bacillota</taxon>
        <taxon>Clostridia</taxon>
        <taxon>Lachnospirales</taxon>
        <taxon>Lachnospiraceae</taxon>
        <taxon>Anaerocolumna</taxon>
    </lineage>
</organism>
<sequence length="381" mass="44965">MKFKIFSLSEKLYRMVTALVTIGVTIGCFVYYNKLDDKGDTFVIATVYAAFLFIVGLYLSYMSNSISNKLYERKNEYIMLRRLNEIFSTSCMTSLDSYRDICFAVISFQAFSGRTKGYISKDEKKKAIKHTVPLEFMMEPQTQIDNNNSAKEKHYIKEIGFKFEPKLQKVEDSYNLEYSKLKASIQETINAYITKNKIELNIRGGFFELDLLETNYDDWCNEYVSEKSSEKKEALIQYLYKIIDVKQTDFSNLDIKKKQIVKYYRKCNKRIQSNLKRMNHTYGNRLEFIIKIKEDILEELESLSDRIERIECIIESKASDSINTINECNRNISGIYSELQELQENIVTEIQVDIEMLEEDLGIEFNSKEKFKELMRRRKEK</sequence>
<protein>
    <submittedName>
        <fullName evidence="1">Uncharacterized protein</fullName>
    </submittedName>
</protein>
<dbReference type="Proteomes" id="UP000515561">
    <property type="component" value="Chromosome"/>
</dbReference>
<keyword evidence="2" id="KW-1185">Reference proteome</keyword>
<reference evidence="1 2" key="1">
    <citation type="journal article" date="2016" name="Int. J. Syst. Evol. Microbiol.">
        <title>Descriptions of Anaerotaenia torta gen. nov., sp. nov. and Anaerocolumna cellulosilytica gen. nov., sp. nov. isolated from a methanogenic reactor of cattle waste.</title>
        <authorList>
            <person name="Uek A."/>
            <person name="Ohtaki Y."/>
            <person name="Kaku N."/>
            <person name="Ueki K."/>
        </authorList>
    </citation>
    <scope>NUCLEOTIDE SEQUENCE [LARGE SCALE GENOMIC DNA]</scope>
    <source>
        <strain evidence="1 2">SN021</strain>
    </source>
</reference>
<gene>
    <name evidence="1" type="ORF">acsn021_26250</name>
</gene>
<name>A0A6S6QZ61_9FIRM</name>
<dbReference type="KEGG" id="acel:acsn021_26250"/>
<dbReference type="EMBL" id="AP023367">
    <property type="protein sequence ID" value="BCJ95056.1"/>
    <property type="molecule type" value="Genomic_DNA"/>
</dbReference>
<dbReference type="PROSITE" id="PS51257">
    <property type="entry name" value="PROKAR_LIPOPROTEIN"/>
    <property type="match status" value="1"/>
</dbReference>
<accession>A0A6S6QZ61</accession>